<dbReference type="PANTHER" id="PTHR11722">
    <property type="entry name" value="60S RIBOSOMAL PROTEIN L13"/>
    <property type="match status" value="1"/>
</dbReference>
<dbReference type="GO" id="GO:0003735">
    <property type="term" value="F:structural constituent of ribosome"/>
    <property type="evidence" value="ECO:0007669"/>
    <property type="project" value="InterPro"/>
</dbReference>
<dbReference type="Proteomes" id="UP000600918">
    <property type="component" value="Unassembled WGS sequence"/>
</dbReference>
<name>A0A834K119_VESPE</name>
<keyword evidence="3" id="KW-0687">Ribonucleoprotein</keyword>
<accession>A0A834K119</accession>
<comment type="caution">
    <text evidence="6">The sequence shown here is derived from an EMBL/GenBank/DDBJ whole genome shotgun (WGS) entry which is preliminary data.</text>
</comment>
<sequence length="130" mass="15092">MKITRRYKMSNHSLKIGQPAKIPSETKSYKKAHTVASRPLNILKLIVHCPTFCYYTKVRTGKGFLQELKALSPYRLQYHRYGDAPKKSDASEKEIKVATQVKEDVMPVRYQQSVKTKKHIIIDDKKNSLR</sequence>
<dbReference type="InterPro" id="IPR001380">
    <property type="entry name" value="Ribosomal_eL13"/>
</dbReference>
<evidence type="ECO:0000256" key="5">
    <source>
        <dbReference type="ARBA" id="ARBA00035321"/>
    </source>
</evidence>
<dbReference type="GO" id="GO:0003723">
    <property type="term" value="F:RNA binding"/>
    <property type="evidence" value="ECO:0007669"/>
    <property type="project" value="TreeGrafter"/>
</dbReference>
<dbReference type="Pfam" id="PF01294">
    <property type="entry name" value="Ribosomal_L13e"/>
    <property type="match status" value="1"/>
</dbReference>
<dbReference type="EMBL" id="JACSDY010000019">
    <property type="protein sequence ID" value="KAF7398303.1"/>
    <property type="molecule type" value="Genomic_DNA"/>
</dbReference>
<evidence type="ECO:0000256" key="3">
    <source>
        <dbReference type="ARBA" id="ARBA00023274"/>
    </source>
</evidence>
<protein>
    <recommendedName>
        <fullName evidence="4">Large ribosomal subunit protein eL13</fullName>
    </recommendedName>
    <alternativeName>
        <fullName evidence="5">60S ribosomal protein L13</fullName>
    </alternativeName>
</protein>
<proteinExistence type="inferred from homology"/>
<dbReference type="GO" id="GO:0006412">
    <property type="term" value="P:translation"/>
    <property type="evidence" value="ECO:0007669"/>
    <property type="project" value="InterPro"/>
</dbReference>
<keyword evidence="7" id="KW-1185">Reference proteome</keyword>
<comment type="similarity">
    <text evidence="1">Belongs to the eukaryotic ribosomal protein eL13 family.</text>
</comment>
<evidence type="ECO:0000256" key="1">
    <source>
        <dbReference type="ARBA" id="ARBA00005640"/>
    </source>
</evidence>
<evidence type="ECO:0000256" key="2">
    <source>
        <dbReference type="ARBA" id="ARBA00022980"/>
    </source>
</evidence>
<evidence type="ECO:0000313" key="7">
    <source>
        <dbReference type="Proteomes" id="UP000600918"/>
    </source>
</evidence>
<keyword evidence="2" id="KW-0689">Ribosomal protein</keyword>
<organism evidence="6 7">
    <name type="scientific">Vespula pensylvanica</name>
    <name type="common">Western yellow jacket</name>
    <name type="synonym">Wasp</name>
    <dbReference type="NCBI Taxonomy" id="30213"/>
    <lineage>
        <taxon>Eukaryota</taxon>
        <taxon>Metazoa</taxon>
        <taxon>Ecdysozoa</taxon>
        <taxon>Arthropoda</taxon>
        <taxon>Hexapoda</taxon>
        <taxon>Insecta</taxon>
        <taxon>Pterygota</taxon>
        <taxon>Neoptera</taxon>
        <taxon>Endopterygota</taxon>
        <taxon>Hymenoptera</taxon>
        <taxon>Apocrita</taxon>
        <taxon>Aculeata</taxon>
        <taxon>Vespoidea</taxon>
        <taxon>Vespidae</taxon>
        <taxon>Vespinae</taxon>
        <taxon>Vespula</taxon>
    </lineage>
</organism>
<reference evidence="6" key="1">
    <citation type="journal article" date="2020" name="G3 (Bethesda)">
        <title>High-Quality Assemblies for Three Invasive Social Wasps from the &lt;i&gt;Vespula&lt;/i&gt; Genus.</title>
        <authorList>
            <person name="Harrop T.W.R."/>
            <person name="Guhlin J."/>
            <person name="McLaughlin G.M."/>
            <person name="Permina E."/>
            <person name="Stockwell P."/>
            <person name="Gilligan J."/>
            <person name="Le Lec M.F."/>
            <person name="Gruber M.A.M."/>
            <person name="Quinn O."/>
            <person name="Lovegrove M."/>
            <person name="Duncan E.J."/>
            <person name="Remnant E.J."/>
            <person name="Van Eeckhoven J."/>
            <person name="Graham B."/>
            <person name="Knapp R.A."/>
            <person name="Langford K.W."/>
            <person name="Kronenberg Z."/>
            <person name="Press M.O."/>
            <person name="Eacker S.M."/>
            <person name="Wilson-Rankin E.E."/>
            <person name="Purcell J."/>
            <person name="Lester P.J."/>
            <person name="Dearden P.K."/>
        </authorList>
    </citation>
    <scope>NUCLEOTIDE SEQUENCE</scope>
    <source>
        <strain evidence="6">Volc-1</strain>
    </source>
</reference>
<dbReference type="AlphaFoldDB" id="A0A834K119"/>
<evidence type="ECO:0000313" key="6">
    <source>
        <dbReference type="EMBL" id="KAF7398303.1"/>
    </source>
</evidence>
<evidence type="ECO:0000256" key="4">
    <source>
        <dbReference type="ARBA" id="ARBA00035216"/>
    </source>
</evidence>
<gene>
    <name evidence="6" type="ORF">H0235_016311</name>
</gene>
<dbReference type="GO" id="GO:0022625">
    <property type="term" value="C:cytosolic large ribosomal subunit"/>
    <property type="evidence" value="ECO:0007669"/>
    <property type="project" value="TreeGrafter"/>
</dbReference>
<dbReference type="PANTHER" id="PTHR11722:SF0">
    <property type="entry name" value="LARGE RIBOSOMAL SUBUNIT PROTEIN EL13"/>
    <property type="match status" value="1"/>
</dbReference>